<organism evidence="7 8">
    <name type="scientific">Sphingomonas montanisoli</name>
    <dbReference type="NCBI Taxonomy" id="2606412"/>
    <lineage>
        <taxon>Bacteria</taxon>
        <taxon>Pseudomonadati</taxon>
        <taxon>Pseudomonadota</taxon>
        <taxon>Alphaproteobacteria</taxon>
        <taxon>Sphingomonadales</taxon>
        <taxon>Sphingomonadaceae</taxon>
        <taxon>Sphingomonas</taxon>
    </lineage>
</organism>
<dbReference type="PANTHER" id="PTHR30055">
    <property type="entry name" value="HTH-TYPE TRANSCRIPTIONAL REGULATOR RUTR"/>
    <property type="match status" value="1"/>
</dbReference>
<evidence type="ECO:0000313" key="8">
    <source>
        <dbReference type="Proteomes" id="UP000322077"/>
    </source>
</evidence>
<feature type="region of interest" description="Disordered" evidence="5">
    <location>
        <begin position="1"/>
        <end position="35"/>
    </location>
</feature>
<dbReference type="AlphaFoldDB" id="A0A5D9CDY3"/>
<protein>
    <submittedName>
        <fullName evidence="7">TetR/AcrR family transcriptional regulator</fullName>
    </submittedName>
</protein>
<dbReference type="Pfam" id="PF02909">
    <property type="entry name" value="TetR_C_1"/>
    <property type="match status" value="1"/>
</dbReference>
<dbReference type="PANTHER" id="PTHR30055:SF234">
    <property type="entry name" value="HTH-TYPE TRANSCRIPTIONAL REGULATOR BETI"/>
    <property type="match status" value="1"/>
</dbReference>
<dbReference type="Gene3D" id="1.10.357.10">
    <property type="entry name" value="Tetracycline Repressor, domain 2"/>
    <property type="match status" value="1"/>
</dbReference>
<evidence type="ECO:0000313" key="7">
    <source>
        <dbReference type="EMBL" id="TZG29566.1"/>
    </source>
</evidence>
<dbReference type="InterPro" id="IPR004111">
    <property type="entry name" value="Repressor_TetR_C"/>
</dbReference>
<dbReference type="PROSITE" id="PS50977">
    <property type="entry name" value="HTH_TETR_2"/>
    <property type="match status" value="1"/>
</dbReference>
<dbReference type="GO" id="GO:0003700">
    <property type="term" value="F:DNA-binding transcription factor activity"/>
    <property type="evidence" value="ECO:0007669"/>
    <property type="project" value="TreeGrafter"/>
</dbReference>
<dbReference type="GO" id="GO:0000976">
    <property type="term" value="F:transcription cis-regulatory region binding"/>
    <property type="evidence" value="ECO:0007669"/>
    <property type="project" value="TreeGrafter"/>
</dbReference>
<keyword evidence="8" id="KW-1185">Reference proteome</keyword>
<evidence type="ECO:0000259" key="6">
    <source>
        <dbReference type="PROSITE" id="PS50977"/>
    </source>
</evidence>
<dbReference type="GO" id="GO:0045892">
    <property type="term" value="P:negative regulation of DNA-templated transcription"/>
    <property type="evidence" value="ECO:0007669"/>
    <property type="project" value="InterPro"/>
</dbReference>
<reference evidence="7 8" key="1">
    <citation type="submission" date="2019-08" db="EMBL/GenBank/DDBJ databases">
        <authorList>
            <person name="Wang G."/>
            <person name="Xu Z."/>
        </authorList>
    </citation>
    <scope>NUCLEOTIDE SEQUENCE [LARGE SCALE GENOMIC DNA]</scope>
    <source>
        <strain evidence="7 8">ZX</strain>
    </source>
</reference>
<accession>A0A5D9CDY3</accession>
<evidence type="ECO:0000256" key="3">
    <source>
        <dbReference type="ARBA" id="ARBA00023163"/>
    </source>
</evidence>
<evidence type="ECO:0000256" key="4">
    <source>
        <dbReference type="PROSITE-ProRule" id="PRU00335"/>
    </source>
</evidence>
<keyword evidence="1" id="KW-0805">Transcription regulation</keyword>
<comment type="caution">
    <text evidence="7">The sequence shown here is derived from an EMBL/GenBank/DDBJ whole genome shotgun (WGS) entry which is preliminary data.</text>
</comment>
<dbReference type="InterPro" id="IPR001647">
    <property type="entry name" value="HTH_TetR"/>
</dbReference>
<keyword evidence="2 4" id="KW-0238">DNA-binding</keyword>
<dbReference type="Pfam" id="PF00440">
    <property type="entry name" value="TetR_N"/>
    <property type="match status" value="1"/>
</dbReference>
<dbReference type="EMBL" id="VTOU01000001">
    <property type="protein sequence ID" value="TZG29566.1"/>
    <property type="molecule type" value="Genomic_DNA"/>
</dbReference>
<sequence length="243" mass="26694">MPGALVSPGMTRNAPAAVDPGPEPEKRRRTAQRGRPKILDHDRIIAAALDMLTDQGLASFTLHKLALRLNVSVMTLYTYFPSRDALLNEVASTIFSSFEAPAPGLVWREAMTAWLHELRRLLDRYPVGLYLIKLEGEVSPSWIGVLTPLVRVLANMGLSDHEIFVTSNWITRVSLSLLMARGALPEEGTSVRDFAAPLADMSDEDRALIVAVSMSDPGMDAADEIYDLGVRNIILGLEDMLRG</sequence>
<dbReference type="SUPFAM" id="SSF46689">
    <property type="entry name" value="Homeodomain-like"/>
    <property type="match status" value="1"/>
</dbReference>
<feature type="domain" description="HTH tetR-type" evidence="6">
    <location>
        <begin position="38"/>
        <end position="98"/>
    </location>
</feature>
<dbReference type="InterPro" id="IPR009057">
    <property type="entry name" value="Homeodomain-like_sf"/>
</dbReference>
<gene>
    <name evidence="7" type="ORF">FYJ91_05450</name>
</gene>
<evidence type="ECO:0000256" key="5">
    <source>
        <dbReference type="SAM" id="MobiDB-lite"/>
    </source>
</evidence>
<proteinExistence type="predicted"/>
<dbReference type="InterPro" id="IPR050109">
    <property type="entry name" value="HTH-type_TetR-like_transc_reg"/>
</dbReference>
<name>A0A5D9CDY3_9SPHN</name>
<dbReference type="PRINTS" id="PR00455">
    <property type="entry name" value="HTHTETR"/>
</dbReference>
<dbReference type="InterPro" id="IPR036271">
    <property type="entry name" value="Tet_transcr_reg_TetR-rel_C_sf"/>
</dbReference>
<feature type="DNA-binding region" description="H-T-H motif" evidence="4">
    <location>
        <begin position="61"/>
        <end position="80"/>
    </location>
</feature>
<evidence type="ECO:0000256" key="1">
    <source>
        <dbReference type="ARBA" id="ARBA00023015"/>
    </source>
</evidence>
<evidence type="ECO:0000256" key="2">
    <source>
        <dbReference type="ARBA" id="ARBA00023125"/>
    </source>
</evidence>
<keyword evidence="3" id="KW-0804">Transcription</keyword>
<dbReference type="Proteomes" id="UP000322077">
    <property type="component" value="Unassembled WGS sequence"/>
</dbReference>
<dbReference type="SUPFAM" id="SSF48498">
    <property type="entry name" value="Tetracyclin repressor-like, C-terminal domain"/>
    <property type="match status" value="1"/>
</dbReference>